<reference evidence="2" key="1">
    <citation type="journal article" date="2022" name="Microorganisms">
        <title>Antibiotic Susceptibility, Resistance Gene Determinants and Corresponding Genomic Regions in Lactobacillus amylovorus Isolates Derived from Wild Boars and Domestic Pigs.</title>
        <authorList>
            <person name="Moravkova M."/>
            <person name="Kostovova I."/>
            <person name="Kavanova K."/>
            <person name="Pechar R."/>
            <person name="Stanek S."/>
            <person name="Brychta A."/>
            <person name="Zeman M."/>
            <person name="Kubasova T."/>
        </authorList>
    </citation>
    <scope>NUCLEOTIDE SEQUENCE</scope>
    <source>
        <strain evidence="2">M490A</strain>
    </source>
</reference>
<accession>A0A9X3W6Q5</accession>
<name>A0A9X3W6Q5_LACAM</name>
<dbReference type="CDD" id="cd00118">
    <property type="entry name" value="LysM"/>
    <property type="match status" value="1"/>
</dbReference>
<dbReference type="AlphaFoldDB" id="A0A9X3W6Q5"/>
<proteinExistence type="predicted"/>
<evidence type="ECO:0000259" key="1">
    <source>
        <dbReference type="PROSITE" id="PS51782"/>
    </source>
</evidence>
<comment type="caution">
    <text evidence="2">The sequence shown here is derived from an EMBL/GenBank/DDBJ whole genome shotgun (WGS) entry which is preliminary data.</text>
</comment>
<sequence>MITQNEYPRLAFCSSLTPATPEYYEKLRKAGINAVSICMHVSGHEYFKYAVIHTNLARKANLTTHAYMITDLYDPISDVMTLTKRLAKLGYGATTKVTILVNSDKYVKDRESKIVKIMDLMSNYHDRSCIDLAFFKRDLDDKLYDLDKLPRMINLTVINCTPGASSPGVNVAGTWIYKAELENDVEVLAYDFYGYYTDDGYQLSLVDTEYVAQPGDSWYSISRRHGIPINDLLVLNRAMHTDRIYAGQVVRIA</sequence>
<feature type="domain" description="LysM" evidence="1">
    <location>
        <begin position="208"/>
        <end position="252"/>
    </location>
</feature>
<dbReference type="InterPro" id="IPR036779">
    <property type="entry name" value="LysM_dom_sf"/>
</dbReference>
<gene>
    <name evidence="2" type="ORF">ODU72_10425</name>
</gene>
<dbReference type="EMBL" id="JAOTGY010000038">
    <property type="protein sequence ID" value="MDB6259033.1"/>
    <property type="molecule type" value="Genomic_DNA"/>
</dbReference>
<evidence type="ECO:0000313" key="2">
    <source>
        <dbReference type="EMBL" id="MDB6259033.1"/>
    </source>
</evidence>
<dbReference type="PROSITE" id="PS51782">
    <property type="entry name" value="LYSM"/>
    <property type="match status" value="1"/>
</dbReference>
<dbReference type="Gene3D" id="3.10.350.10">
    <property type="entry name" value="LysM domain"/>
    <property type="match status" value="1"/>
</dbReference>
<dbReference type="SUPFAM" id="SSF54106">
    <property type="entry name" value="LysM domain"/>
    <property type="match status" value="1"/>
</dbReference>
<dbReference type="RefSeq" id="WP_271875766.1">
    <property type="nucleotide sequence ID" value="NZ_JAOTGY010000038.1"/>
</dbReference>
<organism evidence="2 3">
    <name type="scientific">Lactobacillus amylovorus</name>
    <dbReference type="NCBI Taxonomy" id="1604"/>
    <lineage>
        <taxon>Bacteria</taxon>
        <taxon>Bacillati</taxon>
        <taxon>Bacillota</taxon>
        <taxon>Bacilli</taxon>
        <taxon>Lactobacillales</taxon>
        <taxon>Lactobacillaceae</taxon>
        <taxon>Lactobacillus</taxon>
    </lineage>
</organism>
<dbReference type="Proteomes" id="UP001141981">
    <property type="component" value="Unassembled WGS sequence"/>
</dbReference>
<protein>
    <submittedName>
        <fullName evidence="2">LysM peptidoglycan-binding domain-containing protein</fullName>
    </submittedName>
</protein>
<reference evidence="2" key="2">
    <citation type="submission" date="2022-10" db="EMBL/GenBank/DDBJ databases">
        <authorList>
            <person name="Kostovova I."/>
            <person name="Moravkova M."/>
            <person name="Pechar R."/>
        </authorList>
    </citation>
    <scope>NUCLEOTIDE SEQUENCE</scope>
    <source>
        <strain evidence="2">M490A</strain>
    </source>
</reference>
<dbReference type="SMART" id="SM00257">
    <property type="entry name" value="LysM"/>
    <property type="match status" value="1"/>
</dbReference>
<evidence type="ECO:0000313" key="3">
    <source>
        <dbReference type="Proteomes" id="UP001141981"/>
    </source>
</evidence>
<dbReference type="Pfam" id="PF01476">
    <property type="entry name" value="LysM"/>
    <property type="match status" value="1"/>
</dbReference>
<dbReference type="InterPro" id="IPR018392">
    <property type="entry name" value="LysM"/>
</dbReference>